<accession>A0ABS0BYR2</accession>
<keyword evidence="13" id="KW-1185">Reference proteome</keyword>
<evidence type="ECO:0000256" key="1">
    <source>
        <dbReference type="ARBA" id="ARBA00004496"/>
    </source>
</evidence>
<dbReference type="RefSeq" id="WP_185979078.1">
    <property type="nucleotide sequence ID" value="NZ_JACBGI020000032.1"/>
</dbReference>
<dbReference type="Pfam" id="PF02463">
    <property type="entry name" value="SMC_N"/>
    <property type="match status" value="1"/>
</dbReference>
<feature type="domain" description="RecF/RecN/SMC N-terminal" evidence="11">
    <location>
        <begin position="4"/>
        <end position="343"/>
    </location>
</feature>
<keyword evidence="9 10" id="KW-0742">SOS response</keyword>
<evidence type="ECO:0000256" key="9">
    <source>
        <dbReference type="HAMAP-Rule" id="MF_00365"/>
    </source>
</evidence>
<keyword evidence="9 10" id="KW-0227">DNA damage</keyword>
<dbReference type="HAMAP" id="MF_00365">
    <property type="entry name" value="RecF"/>
    <property type="match status" value="1"/>
</dbReference>
<evidence type="ECO:0000256" key="10">
    <source>
        <dbReference type="RuleBase" id="RU000578"/>
    </source>
</evidence>
<evidence type="ECO:0000256" key="4">
    <source>
        <dbReference type="ARBA" id="ARBA00022490"/>
    </source>
</evidence>
<evidence type="ECO:0000256" key="5">
    <source>
        <dbReference type="ARBA" id="ARBA00022705"/>
    </source>
</evidence>
<sequence>MTQISRLSLQNFRNCRQVDLDLGAQLNLIVGDNAAGKTSLIEAVWLLATGRSFRTQKVQHLIEHEQAQCTVFAKLISGGDHPVEHRLGLTKQLHNTQLRLNGESVSSQSEIAQRLPVQLLTPESHKLLEEGPKARRRFMDWGCFYQFPEFHPLWRHYKRGLAQRNHALKQKLPQSQVQLWDDMLVSQALQIDHYRQDYLQQLTPYLNTFCDALMPELKQSVACQYRAGWPKNTDNLLTLFRQNFSKDRQVGHTQYGAHRADIRFKLDQQEAIHGLSRGQQKLFVCALLLAQACLHEKISREPVIMLIDDLPAELDEKHRLKLLELLDMLNIQHLITTTSKDLIPILKPDQARIWQVTSGQIHKQD</sequence>
<keyword evidence="8 9" id="KW-0238">DNA-binding</keyword>
<dbReference type="NCBIfam" id="TIGR00611">
    <property type="entry name" value="recf"/>
    <property type="match status" value="1"/>
</dbReference>
<evidence type="ECO:0000256" key="7">
    <source>
        <dbReference type="ARBA" id="ARBA00022840"/>
    </source>
</evidence>
<evidence type="ECO:0000313" key="12">
    <source>
        <dbReference type="EMBL" id="MBF6058933.1"/>
    </source>
</evidence>
<evidence type="ECO:0000256" key="3">
    <source>
        <dbReference type="ARBA" id="ARBA00020170"/>
    </source>
</evidence>
<dbReference type="InterPro" id="IPR003395">
    <property type="entry name" value="RecF/RecN/SMC_N"/>
</dbReference>
<evidence type="ECO:0000259" key="11">
    <source>
        <dbReference type="Pfam" id="PF02463"/>
    </source>
</evidence>
<protein>
    <recommendedName>
        <fullName evidence="3 9">DNA replication and repair protein RecF</fullName>
    </recommendedName>
</protein>
<evidence type="ECO:0000256" key="8">
    <source>
        <dbReference type="ARBA" id="ARBA00023125"/>
    </source>
</evidence>
<comment type="function">
    <text evidence="9 10">The RecF protein is involved in DNA metabolism; it is required for DNA replication and normal SOS inducibility. RecF binds preferentially to single-stranded, linear DNA. It also seems to bind ATP.</text>
</comment>
<gene>
    <name evidence="9 12" type="primary">recF</name>
    <name evidence="12" type="ORF">H8792_011315</name>
</gene>
<name>A0ABS0BYR2_9GAMM</name>
<dbReference type="InterPro" id="IPR027417">
    <property type="entry name" value="P-loop_NTPase"/>
</dbReference>
<comment type="caution">
    <text evidence="12">The sequence shown here is derived from an EMBL/GenBank/DDBJ whole genome shotgun (WGS) entry which is preliminary data.</text>
</comment>
<reference evidence="12 13" key="1">
    <citation type="submission" date="2020-11" db="EMBL/GenBank/DDBJ databases">
        <title>Sulfur oxidizing isolate from Hospital Hole Sinkhole.</title>
        <authorList>
            <person name="Scott K.M."/>
        </authorList>
    </citation>
    <scope>NUCLEOTIDE SEQUENCE [LARGE SCALE GENOMIC DNA]</scope>
    <source>
        <strain evidence="12 13">HH1</strain>
    </source>
</reference>
<dbReference type="SUPFAM" id="SSF52540">
    <property type="entry name" value="P-loop containing nucleoside triphosphate hydrolases"/>
    <property type="match status" value="1"/>
</dbReference>
<dbReference type="InterPro" id="IPR018078">
    <property type="entry name" value="DNA-binding_RecF_CS"/>
</dbReference>
<keyword evidence="9 10" id="KW-0234">DNA repair</keyword>
<dbReference type="PROSITE" id="PS00618">
    <property type="entry name" value="RECF_2"/>
    <property type="match status" value="1"/>
</dbReference>
<feature type="binding site" evidence="9">
    <location>
        <begin position="31"/>
        <end position="38"/>
    </location>
    <ligand>
        <name>ATP</name>
        <dbReference type="ChEBI" id="CHEBI:30616"/>
    </ligand>
</feature>
<dbReference type="Proteomes" id="UP001193680">
    <property type="component" value="Unassembled WGS sequence"/>
</dbReference>
<dbReference type="Gene3D" id="1.20.1050.90">
    <property type="entry name" value="RecF/RecN/SMC, N-terminal domain"/>
    <property type="match status" value="1"/>
</dbReference>
<dbReference type="InterPro" id="IPR042174">
    <property type="entry name" value="RecF_2"/>
</dbReference>
<proteinExistence type="inferred from homology"/>
<dbReference type="InterPro" id="IPR001238">
    <property type="entry name" value="DNA-binding_RecF"/>
</dbReference>
<dbReference type="PANTHER" id="PTHR32182">
    <property type="entry name" value="DNA REPLICATION AND REPAIR PROTEIN RECF"/>
    <property type="match status" value="1"/>
</dbReference>
<evidence type="ECO:0000256" key="2">
    <source>
        <dbReference type="ARBA" id="ARBA00008016"/>
    </source>
</evidence>
<keyword evidence="5 9" id="KW-0235">DNA replication</keyword>
<keyword evidence="7 9" id="KW-0067">ATP-binding</keyword>
<comment type="similarity">
    <text evidence="2 9 10">Belongs to the RecF family.</text>
</comment>
<dbReference type="EMBL" id="JACBGI020000032">
    <property type="protein sequence ID" value="MBF6058933.1"/>
    <property type="molecule type" value="Genomic_DNA"/>
</dbReference>
<comment type="subcellular location">
    <subcellularLocation>
        <location evidence="1 9 10">Cytoplasm</location>
    </subcellularLocation>
</comment>
<dbReference type="PANTHER" id="PTHR32182:SF0">
    <property type="entry name" value="DNA REPLICATION AND REPAIR PROTEIN RECF"/>
    <property type="match status" value="1"/>
</dbReference>
<keyword evidence="6 9" id="KW-0547">Nucleotide-binding</keyword>
<dbReference type="PROSITE" id="PS00617">
    <property type="entry name" value="RECF_1"/>
    <property type="match status" value="1"/>
</dbReference>
<evidence type="ECO:0000256" key="6">
    <source>
        <dbReference type="ARBA" id="ARBA00022741"/>
    </source>
</evidence>
<keyword evidence="4 9" id="KW-0963">Cytoplasm</keyword>
<evidence type="ECO:0000313" key="13">
    <source>
        <dbReference type="Proteomes" id="UP001193680"/>
    </source>
</evidence>
<organism evidence="12 13">
    <name type="scientific">Thiomicrorhabdus heinhorstiae</name>
    <dbReference type="NCBI Taxonomy" id="2748010"/>
    <lineage>
        <taxon>Bacteria</taxon>
        <taxon>Pseudomonadati</taxon>
        <taxon>Pseudomonadota</taxon>
        <taxon>Gammaproteobacteria</taxon>
        <taxon>Thiotrichales</taxon>
        <taxon>Piscirickettsiaceae</taxon>
        <taxon>Thiomicrorhabdus</taxon>
    </lineage>
</organism>
<dbReference type="Gene3D" id="3.40.50.300">
    <property type="entry name" value="P-loop containing nucleotide triphosphate hydrolases"/>
    <property type="match status" value="1"/>
</dbReference>